<evidence type="ECO:0000313" key="3">
    <source>
        <dbReference type="Proteomes" id="UP000751614"/>
    </source>
</evidence>
<dbReference type="RefSeq" id="WP_138835211.1">
    <property type="nucleotide sequence ID" value="NZ_VCNI01000001.1"/>
</dbReference>
<keyword evidence="1" id="KW-0732">Signal</keyword>
<sequence>MKRLLFRCLMATMVVLFTYSCAEEQDFNQVDDLNVTPTVASSLFYLESTEEFINLATATPIFYSHTFNFDPFSEQFVADNLLEGALLYEIENTTSKPLTFSIEYLDEGGNVLDVEVFDVEPEPAPLLTLRVAYGPGGKNLDILRNTSSLRVTAQNLGDNSSTSAASEPKVILRSAAEFRFELL</sequence>
<gene>
    <name evidence="2" type="ORF">FGG15_08615</name>
</gene>
<dbReference type="Proteomes" id="UP000751614">
    <property type="component" value="Unassembled WGS sequence"/>
</dbReference>
<dbReference type="EMBL" id="VCNI01000001">
    <property type="protein sequence ID" value="TMU57593.1"/>
    <property type="molecule type" value="Genomic_DNA"/>
</dbReference>
<feature type="chain" id="PRO_5046603488" description="DUF4397 domain-containing protein" evidence="1">
    <location>
        <begin position="23"/>
        <end position="183"/>
    </location>
</feature>
<feature type="signal peptide" evidence="1">
    <location>
        <begin position="1"/>
        <end position="22"/>
    </location>
</feature>
<name>A0ABY2WRL4_9FLAO</name>
<evidence type="ECO:0000313" key="2">
    <source>
        <dbReference type="EMBL" id="TMU57593.1"/>
    </source>
</evidence>
<protein>
    <recommendedName>
        <fullName evidence="4">DUF4397 domain-containing protein</fullName>
    </recommendedName>
</protein>
<organism evidence="2 3">
    <name type="scientific">Flagellimonas algicola</name>
    <dbReference type="NCBI Taxonomy" id="2583815"/>
    <lineage>
        <taxon>Bacteria</taxon>
        <taxon>Pseudomonadati</taxon>
        <taxon>Bacteroidota</taxon>
        <taxon>Flavobacteriia</taxon>
        <taxon>Flavobacteriales</taxon>
        <taxon>Flavobacteriaceae</taxon>
        <taxon>Flagellimonas</taxon>
    </lineage>
</organism>
<reference evidence="2 3" key="1">
    <citation type="submission" date="2019-05" db="EMBL/GenBank/DDBJ databases">
        <title>Flagellimonas sp. AsT0115, sp. nov., isolated from a marine red algae, Asparagopsis taxiformis.</title>
        <authorList>
            <person name="Kim J."/>
            <person name="Jeong S.E."/>
            <person name="Jeon C.O."/>
        </authorList>
    </citation>
    <scope>NUCLEOTIDE SEQUENCE [LARGE SCALE GENOMIC DNA]</scope>
    <source>
        <strain evidence="2 3">AsT0115</strain>
    </source>
</reference>
<proteinExistence type="predicted"/>
<evidence type="ECO:0000256" key="1">
    <source>
        <dbReference type="SAM" id="SignalP"/>
    </source>
</evidence>
<accession>A0ABY2WRL4</accession>
<comment type="caution">
    <text evidence="2">The sequence shown here is derived from an EMBL/GenBank/DDBJ whole genome shotgun (WGS) entry which is preliminary data.</text>
</comment>
<dbReference type="PROSITE" id="PS51257">
    <property type="entry name" value="PROKAR_LIPOPROTEIN"/>
    <property type="match status" value="1"/>
</dbReference>
<keyword evidence="3" id="KW-1185">Reference proteome</keyword>
<evidence type="ECO:0008006" key="4">
    <source>
        <dbReference type="Google" id="ProtNLM"/>
    </source>
</evidence>